<feature type="non-terminal residue" evidence="2">
    <location>
        <position position="1"/>
    </location>
</feature>
<feature type="non-terminal residue" evidence="2">
    <location>
        <position position="174"/>
    </location>
</feature>
<keyword evidence="3" id="KW-1185">Reference proteome</keyword>
<evidence type="ECO:0000259" key="1">
    <source>
        <dbReference type="Pfam" id="PF17921"/>
    </source>
</evidence>
<organism evidence="2 3">
    <name type="scientific">Adineta ricciae</name>
    <name type="common">Rotifer</name>
    <dbReference type="NCBI Taxonomy" id="249248"/>
    <lineage>
        <taxon>Eukaryota</taxon>
        <taxon>Metazoa</taxon>
        <taxon>Spiralia</taxon>
        <taxon>Gnathifera</taxon>
        <taxon>Rotifera</taxon>
        <taxon>Eurotatoria</taxon>
        <taxon>Bdelloidea</taxon>
        <taxon>Adinetida</taxon>
        <taxon>Adinetidae</taxon>
        <taxon>Adineta</taxon>
    </lineage>
</organism>
<protein>
    <recommendedName>
        <fullName evidence="1">Integrase zinc-binding domain-containing protein</fullName>
    </recommendedName>
</protein>
<dbReference type="FunFam" id="1.10.340.70:FF:000001">
    <property type="entry name" value="Retrovirus-related Pol polyprotein from transposon gypsy-like Protein"/>
    <property type="match status" value="1"/>
</dbReference>
<dbReference type="AlphaFoldDB" id="A0A816HR77"/>
<dbReference type="InterPro" id="IPR052160">
    <property type="entry name" value="Gypsy_RT_Integrase-like"/>
</dbReference>
<feature type="domain" description="Integrase zinc-binding" evidence="1">
    <location>
        <begin position="75"/>
        <end position="131"/>
    </location>
</feature>
<dbReference type="EMBL" id="CAJNOR010019956">
    <property type="protein sequence ID" value="CAF1690102.1"/>
    <property type="molecule type" value="Genomic_DNA"/>
</dbReference>
<evidence type="ECO:0000313" key="3">
    <source>
        <dbReference type="Proteomes" id="UP000663828"/>
    </source>
</evidence>
<dbReference type="Gene3D" id="1.10.340.70">
    <property type="match status" value="1"/>
</dbReference>
<dbReference type="InterPro" id="IPR041588">
    <property type="entry name" value="Integrase_H2C2"/>
</dbReference>
<dbReference type="PANTHER" id="PTHR47266">
    <property type="entry name" value="ENDONUCLEASE-RELATED"/>
    <property type="match status" value="1"/>
</dbReference>
<evidence type="ECO:0000313" key="2">
    <source>
        <dbReference type="EMBL" id="CAF1690102.1"/>
    </source>
</evidence>
<name>A0A816HR77_ADIRI</name>
<gene>
    <name evidence="2" type="ORF">XAT740_LOCUS63596</name>
</gene>
<sequence>ASPRSTHCPSVDDLAIRFTGDLSVLQAAQQIDPTVQHIIHNIHTSPYNTSYLISNGLLLHKTSRYKPVPYVPAGSIRQDIMKIYHDTPANGAHFGRDKTLQKIQARYYWDTMRSDITNYVQSCFRCAQNNPVRRKPPGHLQSIEPPDGVWQLLAMDFHGPIFPTSQRGNKYIIS</sequence>
<reference evidence="2" key="1">
    <citation type="submission" date="2021-02" db="EMBL/GenBank/DDBJ databases">
        <authorList>
            <person name="Nowell W R."/>
        </authorList>
    </citation>
    <scope>NUCLEOTIDE SEQUENCE</scope>
</reference>
<comment type="caution">
    <text evidence="2">The sequence shown here is derived from an EMBL/GenBank/DDBJ whole genome shotgun (WGS) entry which is preliminary data.</text>
</comment>
<proteinExistence type="predicted"/>
<dbReference type="Pfam" id="PF17921">
    <property type="entry name" value="Integrase_H2C2"/>
    <property type="match status" value="1"/>
</dbReference>
<accession>A0A816HR77</accession>
<dbReference type="Proteomes" id="UP000663828">
    <property type="component" value="Unassembled WGS sequence"/>
</dbReference>